<reference evidence="1" key="1">
    <citation type="submission" date="2015-11" db="EMBL/GenBank/DDBJ databases">
        <title>De novo transcriptome assembly of four potential Pierce s Disease insect vectors from Arizona vineyards.</title>
        <authorList>
            <person name="Tassone E.E."/>
        </authorList>
    </citation>
    <scope>NUCLEOTIDE SEQUENCE</scope>
</reference>
<feature type="non-terminal residue" evidence="1">
    <location>
        <position position="1"/>
    </location>
</feature>
<proteinExistence type="predicted"/>
<organism evidence="1">
    <name type="scientific">Graphocephala atropunctata</name>
    <dbReference type="NCBI Taxonomy" id="36148"/>
    <lineage>
        <taxon>Eukaryota</taxon>
        <taxon>Metazoa</taxon>
        <taxon>Ecdysozoa</taxon>
        <taxon>Arthropoda</taxon>
        <taxon>Hexapoda</taxon>
        <taxon>Insecta</taxon>
        <taxon>Pterygota</taxon>
        <taxon>Neoptera</taxon>
        <taxon>Paraneoptera</taxon>
        <taxon>Hemiptera</taxon>
        <taxon>Auchenorrhyncha</taxon>
        <taxon>Membracoidea</taxon>
        <taxon>Cicadellidae</taxon>
        <taxon>Cicadellinae</taxon>
        <taxon>Cicadellini</taxon>
        <taxon>Graphocephala</taxon>
    </lineage>
</organism>
<evidence type="ECO:0000313" key="1">
    <source>
        <dbReference type="EMBL" id="JAT08641.1"/>
    </source>
</evidence>
<sequence>SDSSFVLWIIENDDDNPINDVLQKRGDIPVNVSNILSNRLKNQIASTNTDNSETNTNIVLYVVQMDKNIFWWRVSEIRSNLILISLNYYDEKYYHSLSILPSPIDMYVLLGNTSKIIPFTG</sequence>
<protein>
    <submittedName>
        <fullName evidence="1">Uncharacterized protein</fullName>
    </submittedName>
</protein>
<gene>
    <name evidence="1" type="ORF">g.49961</name>
</gene>
<name>A0A1B6KB15_9HEMI</name>
<feature type="non-terminal residue" evidence="1">
    <location>
        <position position="121"/>
    </location>
</feature>
<dbReference type="AlphaFoldDB" id="A0A1B6KB15"/>
<accession>A0A1B6KB15</accession>
<dbReference type="EMBL" id="GEBQ01031336">
    <property type="protein sequence ID" value="JAT08641.1"/>
    <property type="molecule type" value="Transcribed_RNA"/>
</dbReference>